<feature type="domain" description="SHSP" evidence="5">
    <location>
        <begin position="298"/>
        <end position="408"/>
    </location>
</feature>
<comment type="similarity">
    <text evidence="2 3">Belongs to the small heat shock protein (HSP20) family.</text>
</comment>
<dbReference type="AlphaFoldDB" id="K0SXA3"/>
<dbReference type="InterPro" id="IPR031107">
    <property type="entry name" value="Small_HSP"/>
</dbReference>
<evidence type="ECO:0000259" key="5">
    <source>
        <dbReference type="PROSITE" id="PS01031"/>
    </source>
</evidence>
<name>K0SXA3_THAOC</name>
<evidence type="ECO:0000256" key="2">
    <source>
        <dbReference type="PROSITE-ProRule" id="PRU00285"/>
    </source>
</evidence>
<feature type="region of interest" description="Disordered" evidence="4">
    <location>
        <begin position="1"/>
        <end position="39"/>
    </location>
</feature>
<feature type="region of interest" description="Disordered" evidence="4">
    <location>
        <begin position="408"/>
        <end position="428"/>
    </location>
</feature>
<feature type="non-terminal residue" evidence="6">
    <location>
        <position position="428"/>
    </location>
</feature>
<evidence type="ECO:0000256" key="3">
    <source>
        <dbReference type="RuleBase" id="RU003616"/>
    </source>
</evidence>
<gene>
    <name evidence="6" type="ORF">THAOC_08626</name>
</gene>
<evidence type="ECO:0000256" key="4">
    <source>
        <dbReference type="SAM" id="MobiDB-lite"/>
    </source>
</evidence>
<dbReference type="PROSITE" id="PS01031">
    <property type="entry name" value="SHSP"/>
    <property type="match status" value="1"/>
</dbReference>
<evidence type="ECO:0000313" key="7">
    <source>
        <dbReference type="Proteomes" id="UP000266841"/>
    </source>
</evidence>
<evidence type="ECO:0000256" key="1">
    <source>
        <dbReference type="ARBA" id="ARBA00023016"/>
    </source>
</evidence>
<dbReference type="PANTHER" id="PTHR11527">
    <property type="entry name" value="HEAT-SHOCK PROTEIN 20 FAMILY MEMBER"/>
    <property type="match status" value="1"/>
</dbReference>
<reference evidence="6 7" key="1">
    <citation type="journal article" date="2012" name="Genome Biol.">
        <title>Genome and low-iron response of an oceanic diatom adapted to chronic iron limitation.</title>
        <authorList>
            <person name="Lommer M."/>
            <person name="Specht M."/>
            <person name="Roy A.S."/>
            <person name="Kraemer L."/>
            <person name="Andreson R."/>
            <person name="Gutowska M.A."/>
            <person name="Wolf J."/>
            <person name="Bergner S.V."/>
            <person name="Schilhabel M.B."/>
            <person name="Klostermeier U.C."/>
            <person name="Beiko R.G."/>
            <person name="Rosenstiel P."/>
            <person name="Hippler M."/>
            <person name="Laroche J."/>
        </authorList>
    </citation>
    <scope>NUCLEOTIDE SEQUENCE [LARGE SCALE GENOMIC DNA]</scope>
    <source>
        <strain evidence="6 7">CCMP1005</strain>
    </source>
</reference>
<evidence type="ECO:0000313" key="6">
    <source>
        <dbReference type="EMBL" id="EJK70050.1"/>
    </source>
</evidence>
<dbReference type="CDD" id="cd06464">
    <property type="entry name" value="ACD_sHsps-like"/>
    <property type="match status" value="1"/>
</dbReference>
<dbReference type="InterPro" id="IPR008978">
    <property type="entry name" value="HSP20-like_chaperone"/>
</dbReference>
<comment type="caution">
    <text evidence="6">The sequence shown here is derived from an EMBL/GenBank/DDBJ whole genome shotgun (WGS) entry which is preliminary data.</text>
</comment>
<proteinExistence type="inferred from homology"/>
<feature type="compositionally biased region" description="Basic and acidic residues" evidence="4">
    <location>
        <begin position="416"/>
        <end position="428"/>
    </location>
</feature>
<keyword evidence="7" id="KW-1185">Reference proteome</keyword>
<dbReference type="InterPro" id="IPR002068">
    <property type="entry name" value="A-crystallin/Hsp20_dom"/>
</dbReference>
<dbReference type="EMBL" id="AGNL01009139">
    <property type="protein sequence ID" value="EJK70050.1"/>
    <property type="molecule type" value="Genomic_DNA"/>
</dbReference>
<protein>
    <recommendedName>
        <fullName evidence="5">SHSP domain-containing protein</fullName>
    </recommendedName>
</protein>
<sequence>MEDGDGQSERALLVGPSSRPSPLSSDPCRERMDGDDGQSERTLLVERRAMTRRVIRAMRPPRRPREIHGRSSRVVAIYSLLVSSNERQPLVRRDYWNATEIREVHGRAGLGWLNQACNAWLHWKRSLRVPRRRSKSNLRYLQLQNSSNRVGRSLLIVARSKSAHRDHGLLVGLLARYVRQSLYVNQSTNGDNSEPRTAELKTYNNIHDRRDDPYRSSLSIPTSKMSTEIDSAVLRMDQFHLPSQNRAMSLSFYYPGSYHPESAFIFSDLENEAKRRRQNECGGPSPAKKHCQYTSKHLPLVKPSPHFQVSETTTHIQLALDLPGVKLEDIKAELVNGGRVLHLSGGRKVRAGSSFSFGEVKFDKRFSLGKNVDSSKLTAHLADGVLTLTAPKSEPKAQEIAIVQGQAPELTMMETKQQEVTDPQKAER</sequence>
<accession>K0SXA3</accession>
<dbReference type="OrthoDB" id="44796at2759"/>
<dbReference type="SUPFAM" id="SSF49764">
    <property type="entry name" value="HSP20-like chaperones"/>
    <property type="match status" value="1"/>
</dbReference>
<feature type="compositionally biased region" description="Low complexity" evidence="4">
    <location>
        <begin position="16"/>
        <end position="26"/>
    </location>
</feature>
<keyword evidence="1" id="KW-0346">Stress response</keyword>
<dbReference type="Proteomes" id="UP000266841">
    <property type="component" value="Unassembled WGS sequence"/>
</dbReference>
<dbReference type="Pfam" id="PF00011">
    <property type="entry name" value="HSP20"/>
    <property type="match status" value="1"/>
</dbReference>
<dbReference type="Gene3D" id="2.60.40.790">
    <property type="match status" value="1"/>
</dbReference>
<organism evidence="6 7">
    <name type="scientific">Thalassiosira oceanica</name>
    <name type="common">Marine diatom</name>
    <dbReference type="NCBI Taxonomy" id="159749"/>
    <lineage>
        <taxon>Eukaryota</taxon>
        <taxon>Sar</taxon>
        <taxon>Stramenopiles</taxon>
        <taxon>Ochrophyta</taxon>
        <taxon>Bacillariophyta</taxon>
        <taxon>Coscinodiscophyceae</taxon>
        <taxon>Thalassiosirophycidae</taxon>
        <taxon>Thalassiosirales</taxon>
        <taxon>Thalassiosiraceae</taxon>
        <taxon>Thalassiosira</taxon>
    </lineage>
</organism>
<dbReference type="eggNOG" id="KOG0710">
    <property type="taxonomic scope" value="Eukaryota"/>
</dbReference>